<dbReference type="InterPro" id="IPR031751">
    <property type="entry name" value="DUF4735"/>
</dbReference>
<dbReference type="PANTHER" id="PTHR33539">
    <property type="entry name" value="UPF0764 PROTEIN C16ORF89"/>
    <property type="match status" value="1"/>
</dbReference>
<proteinExistence type="predicted"/>
<feature type="signal peptide" evidence="1">
    <location>
        <begin position="1"/>
        <end position="22"/>
    </location>
</feature>
<dbReference type="Proteomes" id="UP001153292">
    <property type="component" value="Chromosome 15"/>
</dbReference>
<reference evidence="2" key="1">
    <citation type="submission" date="2021-12" db="EMBL/GenBank/DDBJ databases">
        <authorList>
            <person name="King R."/>
        </authorList>
    </citation>
    <scope>NUCLEOTIDE SEQUENCE</scope>
</reference>
<accession>A0ABN8B1X1</accession>
<name>A0ABN8B1X1_CHISP</name>
<feature type="chain" id="PRO_5045752698" evidence="1">
    <location>
        <begin position="23"/>
        <end position="394"/>
    </location>
</feature>
<keyword evidence="3" id="KW-1185">Reference proteome</keyword>
<organism evidence="2 3">
    <name type="scientific">Chilo suppressalis</name>
    <name type="common">Asiatic rice borer moth</name>
    <dbReference type="NCBI Taxonomy" id="168631"/>
    <lineage>
        <taxon>Eukaryota</taxon>
        <taxon>Metazoa</taxon>
        <taxon>Ecdysozoa</taxon>
        <taxon>Arthropoda</taxon>
        <taxon>Hexapoda</taxon>
        <taxon>Insecta</taxon>
        <taxon>Pterygota</taxon>
        <taxon>Neoptera</taxon>
        <taxon>Endopterygota</taxon>
        <taxon>Lepidoptera</taxon>
        <taxon>Glossata</taxon>
        <taxon>Ditrysia</taxon>
        <taxon>Pyraloidea</taxon>
        <taxon>Crambidae</taxon>
        <taxon>Crambinae</taxon>
        <taxon>Chilo</taxon>
    </lineage>
</organism>
<dbReference type="EMBL" id="OU963908">
    <property type="protein sequence ID" value="CAH0399970.1"/>
    <property type="molecule type" value="Genomic_DNA"/>
</dbReference>
<gene>
    <name evidence="2" type="ORF">CHILSU_LOCUS3148</name>
</gene>
<evidence type="ECO:0000313" key="3">
    <source>
        <dbReference type="Proteomes" id="UP001153292"/>
    </source>
</evidence>
<protein>
    <submittedName>
        <fullName evidence="2">Uncharacterized protein</fullName>
    </submittedName>
</protein>
<sequence length="394" mass="46287">MKWNFMLVIVTILGVMCCSSNAQWRKYGGEEFPEKYLSPEDSAVPATDIDHYIERLHLTSRYFNEAPNSTDVSTALCAFYTKSLLKRTIIDYGTKLRKTQTDRLKKIITMCENVISHYVYMNRMYDWSDAGFRVSKLFITDDSQVYSIAKFSRGRLRPWILAEDDHMNWYSRDLDAATLPRDQYGRLNGQDGDGLFHMDMYTSDVCVSRISYNGDPVQVAQLRRCKLDPYCEQRIYSDPSVGYYLTHRFLNAYIRYSKRCYLRSDTEHSRLMERLCAHSYREAVYVARRGFFMRDLFLEHLALCSMLGYEELHRRRWFMKAASWVDGNGCVAENSNYIRNQSSRLKWENDGRTRRQYVSYMCGMSSECIEHAMALVMTVLAHGIRHAAHFMDQI</sequence>
<dbReference type="PANTHER" id="PTHR33539:SF1">
    <property type="entry name" value="UPF0764 PROTEIN C16ORF89"/>
    <property type="match status" value="1"/>
</dbReference>
<keyword evidence="1" id="KW-0732">Signal</keyword>
<dbReference type="Pfam" id="PF15882">
    <property type="entry name" value="DUF4735"/>
    <property type="match status" value="1"/>
</dbReference>
<evidence type="ECO:0000256" key="1">
    <source>
        <dbReference type="SAM" id="SignalP"/>
    </source>
</evidence>
<evidence type="ECO:0000313" key="2">
    <source>
        <dbReference type="EMBL" id="CAH0399970.1"/>
    </source>
</evidence>